<dbReference type="Gene3D" id="3.40.50.2000">
    <property type="entry name" value="Glycogen Phosphorylase B"/>
    <property type="match status" value="2"/>
</dbReference>
<dbReference type="InterPro" id="IPR001296">
    <property type="entry name" value="Glyco_trans_1"/>
</dbReference>
<dbReference type="EMBL" id="JNHM01000146">
    <property type="protein sequence ID" value="KDS45277.1"/>
    <property type="molecule type" value="Genomic_DNA"/>
</dbReference>
<protein>
    <submittedName>
        <fullName evidence="3">Glycosyl transferases group 1 family protein</fullName>
    </submittedName>
</protein>
<dbReference type="AlphaFoldDB" id="A0A069S6T8"/>
<dbReference type="GO" id="GO:0016757">
    <property type="term" value="F:glycosyltransferase activity"/>
    <property type="evidence" value="ECO:0007669"/>
    <property type="project" value="InterPro"/>
</dbReference>
<dbReference type="Proteomes" id="UP000027661">
    <property type="component" value="Unassembled WGS sequence"/>
</dbReference>
<evidence type="ECO:0000259" key="2">
    <source>
        <dbReference type="Pfam" id="PF13439"/>
    </source>
</evidence>
<dbReference type="PANTHER" id="PTHR12526">
    <property type="entry name" value="GLYCOSYLTRANSFERASE"/>
    <property type="match status" value="1"/>
</dbReference>
<reference evidence="3 4" key="1">
    <citation type="submission" date="2014-04" db="EMBL/GenBank/DDBJ databases">
        <authorList>
            <person name="Sears C."/>
            <person name="Carroll K."/>
            <person name="Sack B.R."/>
            <person name="Qadri F."/>
            <person name="Myers L.L."/>
            <person name="Chung G.-T."/>
            <person name="Escheverria P."/>
            <person name="Fraser C.M."/>
            <person name="Sadzewicz L."/>
            <person name="Shefchek K.A."/>
            <person name="Tallon L."/>
            <person name="Das S.P."/>
            <person name="Daugherty S."/>
            <person name="Mongodin E.F."/>
        </authorList>
    </citation>
    <scope>NUCLEOTIDE SEQUENCE [LARGE SCALE GENOMIC DNA]</scope>
    <source>
        <strain evidence="3 4">3975 RP4</strain>
    </source>
</reference>
<keyword evidence="3" id="KW-0808">Transferase</keyword>
<proteinExistence type="predicted"/>
<dbReference type="PATRIC" id="fig|1339352.3.peg.3727"/>
<evidence type="ECO:0000313" key="4">
    <source>
        <dbReference type="Proteomes" id="UP000027661"/>
    </source>
</evidence>
<feature type="domain" description="Glycosyltransferase subfamily 4-like N-terminal" evidence="2">
    <location>
        <begin position="14"/>
        <end position="176"/>
    </location>
</feature>
<dbReference type="PANTHER" id="PTHR12526:SF637">
    <property type="entry name" value="GLYCOSYLTRANSFERASE EPSF-RELATED"/>
    <property type="match status" value="1"/>
</dbReference>
<evidence type="ECO:0000259" key="1">
    <source>
        <dbReference type="Pfam" id="PF00534"/>
    </source>
</evidence>
<dbReference type="Pfam" id="PF13439">
    <property type="entry name" value="Glyco_transf_4"/>
    <property type="match status" value="1"/>
</dbReference>
<dbReference type="RefSeq" id="WP_032953560.1">
    <property type="nucleotide sequence ID" value="NZ_JNHM01000146.1"/>
</dbReference>
<feature type="domain" description="Glycosyl transferase family 1" evidence="1">
    <location>
        <begin position="199"/>
        <end position="351"/>
    </location>
</feature>
<dbReference type="SUPFAM" id="SSF53756">
    <property type="entry name" value="UDP-Glycosyltransferase/glycogen phosphorylase"/>
    <property type="match status" value="1"/>
</dbReference>
<organism evidence="3 4">
    <name type="scientific">Phocaeicola vulgatus str. 3975 RP4</name>
    <dbReference type="NCBI Taxonomy" id="1339352"/>
    <lineage>
        <taxon>Bacteria</taxon>
        <taxon>Pseudomonadati</taxon>
        <taxon>Bacteroidota</taxon>
        <taxon>Bacteroidia</taxon>
        <taxon>Bacteroidales</taxon>
        <taxon>Bacteroidaceae</taxon>
        <taxon>Phocaeicola</taxon>
    </lineage>
</organism>
<comment type="caution">
    <text evidence="3">The sequence shown here is derived from an EMBL/GenBank/DDBJ whole genome shotgun (WGS) entry which is preliminary data.</text>
</comment>
<sequence>MKVLQTIAGFGALYGGIATCTYDLILAMYNIGFPIDLLTLEVKNKSDVLMGKGENWIKALPNDAITPYEYSKNISSYLQNNEYDLYHTNGLWMYCNHITCSVARHKRKPYIITPHGMLYPEALKRSYWKKWPLIQFCFRKDINHADCLHVTCKPEMEYVRQFGYRGAIAVIPNPANLPGYLNEIATKKPSFLGCSRLRKFGFLGRLHPRKKVENLLYGVALLPRLQDYELVIMGKGDEIYEQFLRSETKRLGLEDCVKFCGFINGRDKYEQLAQLSCLFVPSDFENFGMIVTEALSVGTPVMASLGTPWEELNTIGCGWWIDRTPENIAQVMRQVMEMSIPELLAMGERGQQLVQKKYTAPMIAMQMQQLYEWLLGERSKPDFVYD</sequence>
<evidence type="ECO:0000313" key="3">
    <source>
        <dbReference type="EMBL" id="KDS45277.1"/>
    </source>
</evidence>
<gene>
    <name evidence="3" type="ORF">M099_3973</name>
</gene>
<accession>A0A069S6T8</accession>
<dbReference type="Pfam" id="PF00534">
    <property type="entry name" value="Glycos_transf_1"/>
    <property type="match status" value="1"/>
</dbReference>
<dbReference type="InterPro" id="IPR028098">
    <property type="entry name" value="Glyco_trans_4-like_N"/>
</dbReference>
<name>A0A069S6T8_PHOVU</name>